<organism evidence="1 2">
    <name type="scientific">Acanthoscelides obtectus</name>
    <name type="common">Bean weevil</name>
    <name type="synonym">Bruchus obtectus</name>
    <dbReference type="NCBI Taxonomy" id="200917"/>
    <lineage>
        <taxon>Eukaryota</taxon>
        <taxon>Metazoa</taxon>
        <taxon>Ecdysozoa</taxon>
        <taxon>Arthropoda</taxon>
        <taxon>Hexapoda</taxon>
        <taxon>Insecta</taxon>
        <taxon>Pterygota</taxon>
        <taxon>Neoptera</taxon>
        <taxon>Endopterygota</taxon>
        <taxon>Coleoptera</taxon>
        <taxon>Polyphaga</taxon>
        <taxon>Cucujiformia</taxon>
        <taxon>Chrysomeloidea</taxon>
        <taxon>Chrysomelidae</taxon>
        <taxon>Bruchinae</taxon>
        <taxon>Bruchini</taxon>
        <taxon>Acanthoscelides</taxon>
    </lineage>
</organism>
<comment type="caution">
    <text evidence="1">The sequence shown here is derived from an EMBL/GenBank/DDBJ whole genome shotgun (WGS) entry which is preliminary data.</text>
</comment>
<dbReference type="OrthoDB" id="6748180at2759"/>
<dbReference type="AlphaFoldDB" id="A0A9P0KPP9"/>
<dbReference type="GO" id="GO:0003676">
    <property type="term" value="F:nucleic acid binding"/>
    <property type="evidence" value="ECO:0007669"/>
    <property type="project" value="InterPro"/>
</dbReference>
<evidence type="ECO:0000313" key="2">
    <source>
        <dbReference type="Proteomes" id="UP001152888"/>
    </source>
</evidence>
<accession>A0A9P0KPP9</accession>
<dbReference type="Gene3D" id="3.30.420.10">
    <property type="entry name" value="Ribonuclease H-like superfamily/Ribonuclease H"/>
    <property type="match status" value="1"/>
</dbReference>
<evidence type="ECO:0000313" key="1">
    <source>
        <dbReference type="EMBL" id="CAH1979886.1"/>
    </source>
</evidence>
<dbReference type="Proteomes" id="UP001152888">
    <property type="component" value="Unassembled WGS sequence"/>
</dbReference>
<gene>
    <name evidence="1" type="ORF">ACAOBT_LOCUS13685</name>
</gene>
<sequence>MEENNVPLLKWVSSSPGLSLIESLWHEMKQFLRQHTARTITELRQKLQEI</sequence>
<reference evidence="1" key="1">
    <citation type="submission" date="2022-03" db="EMBL/GenBank/DDBJ databases">
        <authorList>
            <person name="Sayadi A."/>
        </authorList>
    </citation>
    <scope>NUCLEOTIDE SEQUENCE</scope>
</reference>
<name>A0A9P0KPP9_ACAOB</name>
<dbReference type="InterPro" id="IPR036397">
    <property type="entry name" value="RNaseH_sf"/>
</dbReference>
<evidence type="ECO:0008006" key="3">
    <source>
        <dbReference type="Google" id="ProtNLM"/>
    </source>
</evidence>
<keyword evidence="2" id="KW-1185">Reference proteome</keyword>
<dbReference type="EMBL" id="CAKOFQ010006886">
    <property type="protein sequence ID" value="CAH1979886.1"/>
    <property type="molecule type" value="Genomic_DNA"/>
</dbReference>
<protein>
    <recommendedName>
        <fullName evidence="3">Tc1-like transposase DDE domain-containing protein</fullName>
    </recommendedName>
</protein>
<proteinExistence type="predicted"/>